<accession>A0ABP8XPS0</accession>
<reference evidence="3" key="1">
    <citation type="journal article" date="2019" name="Int. J. Syst. Evol. Microbiol.">
        <title>The Global Catalogue of Microorganisms (GCM) 10K type strain sequencing project: providing services to taxonomists for standard genome sequencing and annotation.</title>
        <authorList>
            <consortium name="The Broad Institute Genomics Platform"/>
            <consortium name="The Broad Institute Genome Sequencing Center for Infectious Disease"/>
            <person name="Wu L."/>
            <person name="Ma J."/>
        </authorList>
    </citation>
    <scope>NUCLEOTIDE SEQUENCE [LARGE SCALE GENOMIC DNA]</scope>
    <source>
        <strain evidence="3">JCM 18961</strain>
    </source>
</reference>
<evidence type="ECO:0000256" key="1">
    <source>
        <dbReference type="SAM" id="MobiDB-lite"/>
    </source>
</evidence>
<feature type="region of interest" description="Disordered" evidence="1">
    <location>
        <begin position="201"/>
        <end position="225"/>
    </location>
</feature>
<sequence>MPCGARIRVFVTRPVKWTRSVHNTGYGAAMDTTPTPWEPPLAGTEVQAVLGALDRLRATFRWKADGLDEHGLRATVGASSLTLGGLLKHLAVAEDHNFAVKLSGAPMDPVWDDNGWDGDVDWELTSAADDPPERLYDLYDRAVARARDRTDAAVAAGGLDGTVAVSGPDGQHANLRRLLLDMVEEYGRHTGHADLLREAVDGRTGEDPPPGWHPVSGDGWRWAQR</sequence>
<dbReference type="InterPro" id="IPR034660">
    <property type="entry name" value="DinB/YfiT-like"/>
</dbReference>
<dbReference type="InterPro" id="IPR007061">
    <property type="entry name" value="MST-like"/>
</dbReference>
<dbReference type="EMBL" id="BAABLO010000001">
    <property type="protein sequence ID" value="GAA4712580.1"/>
    <property type="molecule type" value="Genomic_DNA"/>
</dbReference>
<name>A0ABP8XPS0_9MICO</name>
<evidence type="ECO:0000313" key="3">
    <source>
        <dbReference type="Proteomes" id="UP001500556"/>
    </source>
</evidence>
<keyword evidence="3" id="KW-1185">Reference proteome</keyword>
<dbReference type="Proteomes" id="UP001500556">
    <property type="component" value="Unassembled WGS sequence"/>
</dbReference>
<comment type="caution">
    <text evidence="2">The sequence shown here is derived from an EMBL/GenBank/DDBJ whole genome shotgun (WGS) entry which is preliminary data.</text>
</comment>
<dbReference type="Pfam" id="PF04978">
    <property type="entry name" value="MST"/>
    <property type="match status" value="1"/>
</dbReference>
<dbReference type="SUPFAM" id="SSF109854">
    <property type="entry name" value="DinB/YfiT-like putative metalloenzymes"/>
    <property type="match status" value="1"/>
</dbReference>
<gene>
    <name evidence="2" type="ORF">GCM10025782_05840</name>
</gene>
<proteinExistence type="predicted"/>
<dbReference type="Gene3D" id="1.20.120.450">
    <property type="entry name" value="dinb family like domain"/>
    <property type="match status" value="1"/>
</dbReference>
<evidence type="ECO:0000313" key="2">
    <source>
        <dbReference type="EMBL" id="GAA4712580.1"/>
    </source>
</evidence>
<protein>
    <submittedName>
        <fullName evidence="2">DinB family protein</fullName>
    </submittedName>
</protein>
<organism evidence="2 3">
    <name type="scientific">Pedococcus ginsenosidimutans</name>
    <dbReference type="NCBI Taxonomy" id="490570"/>
    <lineage>
        <taxon>Bacteria</taxon>
        <taxon>Bacillati</taxon>
        <taxon>Actinomycetota</taxon>
        <taxon>Actinomycetes</taxon>
        <taxon>Micrococcales</taxon>
        <taxon>Intrasporangiaceae</taxon>
        <taxon>Pedococcus</taxon>
    </lineage>
</organism>